<sequence>MRGMSERQYAAYAGVSRGAIQKARIAGRLVLFEDGSIDRAGSDARRAALTDPSKQRRSPPRPKLKAVPEEALSAVGETLREQGLSAPVVGASTTFLQAKTANEVLKAQERRLKLQKLKGELVSLDRAKTLLFRLAREERDAWVNWPGRVAAILSAELGVDTATMHQLLESQVRAHLGELADVRTDFR</sequence>
<name>A0A2W7CYX2_9HYPH</name>
<feature type="region of interest" description="Disordered" evidence="1">
    <location>
        <begin position="43"/>
        <end position="67"/>
    </location>
</feature>
<dbReference type="EMBL" id="MZXV01000013">
    <property type="protein sequence ID" value="PZV39019.1"/>
    <property type="molecule type" value="Genomic_DNA"/>
</dbReference>
<dbReference type="AlphaFoldDB" id="A0A2W7CYX2"/>
<evidence type="ECO:0008006" key="4">
    <source>
        <dbReference type="Google" id="ProtNLM"/>
    </source>
</evidence>
<evidence type="ECO:0000256" key="1">
    <source>
        <dbReference type="SAM" id="MobiDB-lite"/>
    </source>
</evidence>
<dbReference type="Proteomes" id="UP000248616">
    <property type="component" value="Unassembled WGS sequence"/>
</dbReference>
<organism evidence="2 3">
    <name type="scientific">Mesorhizobium kowhaii</name>
    <dbReference type="NCBI Taxonomy" id="1300272"/>
    <lineage>
        <taxon>Bacteria</taxon>
        <taxon>Pseudomonadati</taxon>
        <taxon>Pseudomonadota</taxon>
        <taxon>Alphaproteobacteria</taxon>
        <taxon>Hyphomicrobiales</taxon>
        <taxon>Phyllobacteriaceae</taxon>
        <taxon>Mesorhizobium</taxon>
    </lineage>
</organism>
<evidence type="ECO:0000313" key="2">
    <source>
        <dbReference type="EMBL" id="PZV39019.1"/>
    </source>
</evidence>
<gene>
    <name evidence="2" type="ORF">B5V02_03015</name>
</gene>
<comment type="caution">
    <text evidence="2">The sequence shown here is derived from an EMBL/GenBank/DDBJ whole genome shotgun (WGS) entry which is preliminary data.</text>
</comment>
<feature type="compositionally biased region" description="Basic residues" evidence="1">
    <location>
        <begin position="55"/>
        <end position="64"/>
    </location>
</feature>
<accession>A0A2W7CYX2</accession>
<dbReference type="RefSeq" id="WP_111542777.1">
    <property type="nucleotide sequence ID" value="NZ_MZXV01000013.1"/>
</dbReference>
<proteinExistence type="predicted"/>
<keyword evidence="3" id="KW-1185">Reference proteome</keyword>
<protein>
    <recommendedName>
        <fullName evidence="4">Elements of external origin</fullName>
    </recommendedName>
</protein>
<reference evidence="3" key="1">
    <citation type="submission" date="2017-03" db="EMBL/GenBank/DDBJ databases">
        <authorList>
            <person name="Safronova V.I."/>
            <person name="Sazanova A.L."/>
            <person name="Chirak E.R."/>
        </authorList>
    </citation>
    <scope>NUCLEOTIDE SEQUENCE [LARGE SCALE GENOMIC DNA]</scope>
    <source>
        <strain evidence="3">Ach-343</strain>
    </source>
</reference>
<evidence type="ECO:0000313" key="3">
    <source>
        <dbReference type="Proteomes" id="UP000248616"/>
    </source>
</evidence>
<dbReference type="OrthoDB" id="6050435at2"/>